<feature type="domain" description="C3H1-type" evidence="21">
    <location>
        <begin position="133"/>
        <end position="158"/>
    </location>
</feature>
<evidence type="ECO:0000313" key="22">
    <source>
        <dbReference type="EMBL" id="KAK9766824.1"/>
    </source>
</evidence>
<keyword evidence="5 19" id="KW-0288">FMN</keyword>
<evidence type="ECO:0000256" key="1">
    <source>
        <dbReference type="ARBA" id="ARBA00001917"/>
    </source>
</evidence>
<dbReference type="InterPro" id="IPR018517">
    <property type="entry name" value="tRNA_hU_synthase_CS"/>
</dbReference>
<dbReference type="Pfam" id="PF01207">
    <property type="entry name" value="Dus"/>
    <property type="match status" value="1"/>
</dbReference>
<evidence type="ECO:0000256" key="16">
    <source>
        <dbReference type="ARBA" id="ARBA00049447"/>
    </source>
</evidence>
<dbReference type="InterPro" id="IPR000571">
    <property type="entry name" value="Znf_CCCH"/>
</dbReference>
<evidence type="ECO:0000256" key="13">
    <source>
        <dbReference type="ARBA" id="ARBA00023027"/>
    </source>
</evidence>
<keyword evidence="4 19" id="KW-0285">Flavoprotein</keyword>
<keyword evidence="23" id="KW-1185">Reference proteome</keyword>
<evidence type="ECO:0000256" key="17">
    <source>
        <dbReference type="ARBA" id="ARBA00049513"/>
    </source>
</evidence>
<feature type="zinc finger region" description="C3H1-type" evidence="18">
    <location>
        <begin position="92"/>
        <end position="120"/>
    </location>
</feature>
<evidence type="ECO:0000256" key="18">
    <source>
        <dbReference type="PROSITE-ProRule" id="PRU00723"/>
    </source>
</evidence>
<evidence type="ECO:0000256" key="19">
    <source>
        <dbReference type="RuleBase" id="RU291113"/>
    </source>
</evidence>
<sequence length="639" mass="72697">MESDKINDLTPTVSETSTPKPEDMSAEPLPPPLTSTPRPQDRGIAPIKAEYLVTTKPNQENLQDSDEEKVSEPPKKRMRGQNKNRDTRVRSDDDIQLCNFINRGQECPHGDGCKFTHDLKAYMAAKDADIGDKCPHFENYGSCPYGYKCRYAKQHLTDDLKLIVKPDHEGKAYLNDVKNTISREAQKKLRLRQYGFPKSTIYLKELDDQRIINEQSTAAESQKVEVAEEQKVESVEPEKVEVPEEQKAEPVESQKVEASEEQKVESVDPEEFRDTPDVPLRAVEKKKIDFRGKTYLAPLTTVGNLPFRRICKEFGVDITCGEMAMTSNLLQGQQTEWSHMRRHKSEDIFGVQICGNKPETLVKTAEVINNELDVDFVDVNCGCPIDIVFKRGGGSGLLSNANKLGRCLRGMNRVLDCPLTIKFRMAIVDKEPIGHKLTPKFQEWGCALGTLHGRSRQQRYTKLADWEYIEKCAGLVDEMPLFGNGDVLSWEEYHQNVSRKGVAGIMIGRGALIKPWIFNEIQTKNHWDISANERFDIIKSFCNYGLEHWGSDTQGVNTTRRFLLEWQSFLYRYIPVGLLEVLPQKINERPPPFVGRNDLETLMASPNVSDWIKLSEMVLGPAPENFKFLPKHKSNSYEG</sequence>
<evidence type="ECO:0000256" key="6">
    <source>
        <dbReference type="ARBA" id="ARBA00022664"/>
    </source>
</evidence>
<feature type="region of interest" description="Disordered" evidence="20">
    <location>
        <begin position="1"/>
        <end position="90"/>
    </location>
</feature>
<proteinExistence type="inferred from homology"/>
<dbReference type="SUPFAM" id="SSF90229">
    <property type="entry name" value="CCCH zinc finger"/>
    <property type="match status" value="1"/>
</dbReference>
<feature type="zinc finger region" description="C3H1-type" evidence="18">
    <location>
        <begin position="133"/>
        <end position="158"/>
    </location>
</feature>
<dbReference type="InterPro" id="IPR013785">
    <property type="entry name" value="Aldolase_TIM"/>
</dbReference>
<organism evidence="22 23">
    <name type="scientific">Basidiobolus ranarum</name>
    <dbReference type="NCBI Taxonomy" id="34480"/>
    <lineage>
        <taxon>Eukaryota</taxon>
        <taxon>Fungi</taxon>
        <taxon>Fungi incertae sedis</taxon>
        <taxon>Zoopagomycota</taxon>
        <taxon>Entomophthoromycotina</taxon>
        <taxon>Basidiobolomycetes</taxon>
        <taxon>Basidiobolales</taxon>
        <taxon>Basidiobolaceae</taxon>
        <taxon>Basidiobolus</taxon>
    </lineage>
</organism>
<comment type="caution">
    <text evidence="22">The sequence shown here is derived from an EMBL/GenBank/DDBJ whole genome shotgun (WGS) entry which is preliminary data.</text>
</comment>
<keyword evidence="12 19" id="KW-0560">Oxidoreductase</keyword>
<accession>A0ABR2WZB9</accession>
<evidence type="ECO:0000313" key="23">
    <source>
        <dbReference type="Proteomes" id="UP001479436"/>
    </source>
</evidence>
<keyword evidence="6" id="KW-0507">mRNA processing</keyword>
<comment type="catalytic activity">
    <reaction evidence="16">
        <text>a 5,6-dihydrouridine in mRNA + NADP(+) = a uridine in mRNA + NADPH + H(+)</text>
        <dbReference type="Rhea" id="RHEA:69855"/>
        <dbReference type="Rhea" id="RHEA-COMP:14658"/>
        <dbReference type="Rhea" id="RHEA-COMP:17789"/>
        <dbReference type="ChEBI" id="CHEBI:15378"/>
        <dbReference type="ChEBI" id="CHEBI:57783"/>
        <dbReference type="ChEBI" id="CHEBI:58349"/>
        <dbReference type="ChEBI" id="CHEBI:65315"/>
        <dbReference type="ChEBI" id="CHEBI:74443"/>
    </reaction>
    <physiologicalReaction direction="right-to-left" evidence="16">
        <dbReference type="Rhea" id="RHEA:69857"/>
    </physiologicalReaction>
</comment>
<keyword evidence="8 18" id="KW-0479">Metal-binding</keyword>
<evidence type="ECO:0000256" key="3">
    <source>
        <dbReference type="ARBA" id="ARBA00022143"/>
    </source>
</evidence>
<comment type="catalytic activity">
    <reaction evidence="14">
        <text>5,6-dihydrouridine(47) in tRNA + NAD(+) = uridine(47) in tRNA + NADH + H(+)</text>
        <dbReference type="Rhea" id="RHEA:53364"/>
        <dbReference type="Rhea" id="RHEA-COMP:13539"/>
        <dbReference type="Rhea" id="RHEA-COMP:13540"/>
        <dbReference type="ChEBI" id="CHEBI:15378"/>
        <dbReference type="ChEBI" id="CHEBI:57540"/>
        <dbReference type="ChEBI" id="CHEBI:57945"/>
        <dbReference type="ChEBI" id="CHEBI:65315"/>
        <dbReference type="ChEBI" id="CHEBI:74443"/>
        <dbReference type="EC" id="1.3.1.89"/>
    </reaction>
    <physiologicalReaction direction="right-to-left" evidence="14">
        <dbReference type="Rhea" id="RHEA:53366"/>
    </physiologicalReaction>
</comment>
<dbReference type="PROSITE" id="PS50103">
    <property type="entry name" value="ZF_C3H1"/>
    <property type="match status" value="2"/>
</dbReference>
<evidence type="ECO:0000256" key="5">
    <source>
        <dbReference type="ARBA" id="ARBA00022643"/>
    </source>
</evidence>
<dbReference type="Gene3D" id="4.10.1000.10">
    <property type="entry name" value="Zinc finger, CCCH-type"/>
    <property type="match status" value="1"/>
</dbReference>
<dbReference type="Gene3D" id="3.20.20.70">
    <property type="entry name" value="Aldolase class I"/>
    <property type="match status" value="1"/>
</dbReference>
<comment type="cofactor">
    <cofactor evidence="1 19">
        <name>FMN</name>
        <dbReference type="ChEBI" id="CHEBI:58210"/>
    </cofactor>
</comment>
<comment type="catalytic activity">
    <reaction evidence="17">
        <text>5,6-dihydrouridine(47) in tRNA + NADP(+) = uridine(47) in tRNA + NADPH + H(+)</text>
        <dbReference type="Rhea" id="RHEA:53360"/>
        <dbReference type="Rhea" id="RHEA-COMP:13539"/>
        <dbReference type="Rhea" id="RHEA-COMP:13540"/>
        <dbReference type="ChEBI" id="CHEBI:15378"/>
        <dbReference type="ChEBI" id="CHEBI:57783"/>
        <dbReference type="ChEBI" id="CHEBI:58349"/>
        <dbReference type="ChEBI" id="CHEBI:65315"/>
        <dbReference type="ChEBI" id="CHEBI:74443"/>
        <dbReference type="EC" id="1.3.1.89"/>
    </reaction>
    <physiologicalReaction direction="right-to-left" evidence="17">
        <dbReference type="Rhea" id="RHEA:53362"/>
    </physiologicalReaction>
</comment>
<dbReference type="SUPFAM" id="SSF51395">
    <property type="entry name" value="FMN-linked oxidoreductases"/>
    <property type="match status" value="1"/>
</dbReference>
<feature type="region of interest" description="Disordered" evidence="20">
    <location>
        <begin position="218"/>
        <end position="275"/>
    </location>
</feature>
<feature type="domain" description="C3H1-type" evidence="21">
    <location>
        <begin position="92"/>
        <end position="120"/>
    </location>
</feature>
<keyword evidence="10 18" id="KW-0862">Zinc</keyword>
<evidence type="ECO:0000256" key="11">
    <source>
        <dbReference type="ARBA" id="ARBA00022857"/>
    </source>
</evidence>
<dbReference type="PANTHER" id="PTHR45846">
    <property type="entry name" value="TRNA-DIHYDROURIDINE(47) SYNTHASE [NAD(P)(+)]-LIKE"/>
    <property type="match status" value="1"/>
</dbReference>
<evidence type="ECO:0000256" key="8">
    <source>
        <dbReference type="ARBA" id="ARBA00022723"/>
    </source>
</evidence>
<reference evidence="22 23" key="1">
    <citation type="submission" date="2023-04" db="EMBL/GenBank/DDBJ databases">
        <title>Genome of Basidiobolus ranarum AG-B5.</title>
        <authorList>
            <person name="Stajich J.E."/>
            <person name="Carter-House D."/>
            <person name="Gryganskyi A."/>
        </authorList>
    </citation>
    <scope>NUCLEOTIDE SEQUENCE [LARGE SCALE GENOMIC DNA]</scope>
    <source>
        <strain evidence="22 23">AG-B5</strain>
    </source>
</reference>
<feature type="compositionally biased region" description="Basic and acidic residues" evidence="20">
    <location>
        <begin position="222"/>
        <end position="275"/>
    </location>
</feature>
<dbReference type="InterPro" id="IPR035587">
    <property type="entry name" value="DUS-like_FMN-bd"/>
</dbReference>
<dbReference type="PROSITE" id="PS01136">
    <property type="entry name" value="UPF0034"/>
    <property type="match status" value="1"/>
</dbReference>
<dbReference type="CDD" id="cd02801">
    <property type="entry name" value="DUS_like_FMN"/>
    <property type="match status" value="1"/>
</dbReference>
<feature type="compositionally biased region" description="Polar residues" evidence="20">
    <location>
        <begin position="9"/>
        <end position="19"/>
    </location>
</feature>
<keyword evidence="9 18" id="KW-0863">Zinc-finger</keyword>
<dbReference type="EMBL" id="JASJQH010000121">
    <property type="protein sequence ID" value="KAK9766824.1"/>
    <property type="molecule type" value="Genomic_DNA"/>
</dbReference>
<evidence type="ECO:0000259" key="21">
    <source>
        <dbReference type="PROSITE" id="PS50103"/>
    </source>
</evidence>
<dbReference type="Proteomes" id="UP001479436">
    <property type="component" value="Unassembled WGS sequence"/>
</dbReference>
<comment type="function">
    <text evidence="19">Catalyzes the synthesis of dihydrouridine, a modified base found in the D-loop of most tRNAs. Specifically modifies U47 in cytoplasmic tRNAs.</text>
</comment>
<evidence type="ECO:0000256" key="12">
    <source>
        <dbReference type="ARBA" id="ARBA00023002"/>
    </source>
</evidence>
<evidence type="ECO:0000256" key="2">
    <source>
        <dbReference type="ARBA" id="ARBA00012376"/>
    </source>
</evidence>
<dbReference type="GO" id="GO:0102265">
    <property type="term" value="F:tRNA-dihydrouridine47 synthase activity"/>
    <property type="evidence" value="ECO:0007669"/>
    <property type="project" value="UniProtKB-EC"/>
</dbReference>
<evidence type="ECO:0000256" key="15">
    <source>
        <dbReference type="ARBA" id="ARBA00048342"/>
    </source>
</evidence>
<keyword evidence="11 19" id="KW-0521">NADP</keyword>
<dbReference type="PANTHER" id="PTHR45846:SF1">
    <property type="entry name" value="TRNA-DIHYDROURIDINE(47) SYNTHASE [NAD(P)(+)]-LIKE"/>
    <property type="match status" value="1"/>
</dbReference>
<name>A0ABR2WZB9_9FUNG</name>
<dbReference type="Pfam" id="PF25585">
    <property type="entry name" value="zf-CCCH_DUS3L"/>
    <property type="match status" value="2"/>
</dbReference>
<evidence type="ECO:0000256" key="9">
    <source>
        <dbReference type="ARBA" id="ARBA00022771"/>
    </source>
</evidence>
<evidence type="ECO:0000256" key="14">
    <source>
        <dbReference type="ARBA" id="ARBA00048266"/>
    </source>
</evidence>
<evidence type="ECO:0000256" key="20">
    <source>
        <dbReference type="SAM" id="MobiDB-lite"/>
    </source>
</evidence>
<keyword evidence="7 19" id="KW-0819">tRNA processing</keyword>
<dbReference type="EC" id="1.3.1.89" evidence="2 19"/>
<comment type="catalytic activity">
    <reaction evidence="15">
        <text>a 5,6-dihydrouridine in mRNA + NAD(+) = a uridine in mRNA + NADH + H(+)</text>
        <dbReference type="Rhea" id="RHEA:69851"/>
        <dbReference type="Rhea" id="RHEA-COMP:14658"/>
        <dbReference type="Rhea" id="RHEA-COMP:17789"/>
        <dbReference type="ChEBI" id="CHEBI:15378"/>
        <dbReference type="ChEBI" id="CHEBI:57540"/>
        <dbReference type="ChEBI" id="CHEBI:57945"/>
        <dbReference type="ChEBI" id="CHEBI:65315"/>
        <dbReference type="ChEBI" id="CHEBI:74443"/>
    </reaction>
    <physiologicalReaction direction="right-to-left" evidence="15">
        <dbReference type="Rhea" id="RHEA:69853"/>
    </physiologicalReaction>
</comment>
<evidence type="ECO:0000256" key="7">
    <source>
        <dbReference type="ARBA" id="ARBA00022694"/>
    </source>
</evidence>
<evidence type="ECO:0000256" key="4">
    <source>
        <dbReference type="ARBA" id="ARBA00022630"/>
    </source>
</evidence>
<gene>
    <name evidence="22" type="primary">DUS3</name>
    <name evidence="22" type="ORF">K7432_003815</name>
</gene>
<evidence type="ECO:0000256" key="10">
    <source>
        <dbReference type="ARBA" id="ARBA00022833"/>
    </source>
</evidence>
<comment type="similarity">
    <text evidence="19">Belongs to the dus family. Dus3 subfamily.</text>
</comment>
<keyword evidence="13 19" id="KW-0520">NAD</keyword>
<dbReference type="InterPro" id="IPR036855">
    <property type="entry name" value="Znf_CCCH_sf"/>
</dbReference>
<protein>
    <recommendedName>
        <fullName evidence="3 19">tRNA-dihydrouridine(47) synthase [NAD(P)(+)]</fullName>
        <ecNumber evidence="2 19">1.3.1.89</ecNumber>
    </recommendedName>
    <alternativeName>
        <fullName evidence="19">tRNA-dihydrouridine synthase 3</fullName>
    </alternativeName>
</protein>